<dbReference type="GO" id="GO:0017116">
    <property type="term" value="F:single-stranded DNA helicase activity"/>
    <property type="evidence" value="ECO:0007669"/>
    <property type="project" value="TreeGrafter"/>
</dbReference>
<dbReference type="InterPro" id="IPR050534">
    <property type="entry name" value="Coronavir_polyprotein_1ab"/>
</dbReference>
<dbReference type="GO" id="GO:0005524">
    <property type="term" value="F:ATP binding"/>
    <property type="evidence" value="ECO:0007669"/>
    <property type="project" value="UniProtKB-UniRule"/>
</dbReference>
<dbReference type="InterPro" id="IPR055446">
    <property type="entry name" value="RecD2_N_OB"/>
</dbReference>
<dbReference type="Pfam" id="PF14490">
    <property type="entry name" value="HHH_RecD2"/>
    <property type="match status" value="1"/>
</dbReference>
<dbReference type="Gene3D" id="1.10.10.2220">
    <property type="match status" value="1"/>
</dbReference>
<dbReference type="Gene3D" id="3.40.50.300">
    <property type="entry name" value="P-loop containing nucleotide triphosphate hydrolases"/>
    <property type="match status" value="2"/>
</dbReference>
<dbReference type="EMBL" id="CP051775">
    <property type="protein sequence ID" value="QJE72851.1"/>
    <property type="molecule type" value="Genomic_DNA"/>
</dbReference>
<evidence type="ECO:0000313" key="6">
    <source>
        <dbReference type="Proteomes" id="UP000501891"/>
    </source>
</evidence>
<dbReference type="Pfam" id="PF13604">
    <property type="entry name" value="AAA_30"/>
    <property type="match status" value="1"/>
</dbReference>
<dbReference type="Pfam" id="PF23139">
    <property type="entry name" value="OB_YrrC"/>
    <property type="match status" value="1"/>
</dbReference>
<reference evidence="5" key="1">
    <citation type="submission" date="2020-04" db="EMBL/GenBank/DDBJ databases">
        <title>A desert anoxygenic phototrophic bacterium fixes CO2 using RubisCO under aerobic conditions.</title>
        <authorList>
            <person name="Tang K."/>
        </authorList>
    </citation>
    <scope>NUCLEOTIDE SEQUENCE [LARGE SCALE GENOMIC DNA]</scope>
    <source>
        <strain evidence="5">MIMtkB3</strain>
    </source>
</reference>
<name>A0A858R618_9PROT</name>
<comment type="function">
    <text evidence="3">DNA-dependent ATPase and ATP-dependent 5'-3' DNA helicase. Has no activity on blunt DNA or DNA with 3'-overhangs, requires at least 10 bases of 5'-ssDNA for helicase activity.</text>
</comment>
<keyword evidence="3" id="KW-0347">Helicase</keyword>
<feature type="domain" description="AAA+ ATPase" evidence="4">
    <location>
        <begin position="343"/>
        <end position="526"/>
    </location>
</feature>
<keyword evidence="3" id="KW-0378">Hydrolase</keyword>
<dbReference type="GO" id="GO:0016787">
    <property type="term" value="F:hydrolase activity"/>
    <property type="evidence" value="ECO:0007669"/>
    <property type="project" value="UniProtKB-KW"/>
</dbReference>
<dbReference type="KEGG" id="acru:HHL28_06880"/>
<dbReference type="EC" id="5.6.2.3" evidence="3"/>
<dbReference type="Pfam" id="PF13538">
    <property type="entry name" value="UvrD_C_2"/>
    <property type="match status" value="1"/>
</dbReference>
<dbReference type="InterPro" id="IPR003593">
    <property type="entry name" value="AAA+_ATPase"/>
</dbReference>
<organism evidence="5 6">
    <name type="scientific">Aerophototrophica crusticola</name>
    <dbReference type="NCBI Taxonomy" id="1709002"/>
    <lineage>
        <taxon>Bacteria</taxon>
        <taxon>Pseudomonadati</taxon>
        <taxon>Pseudomonadota</taxon>
        <taxon>Alphaproteobacteria</taxon>
        <taxon>Rhodospirillales</taxon>
        <taxon>Rhodospirillaceae</taxon>
        <taxon>Aerophototrophica</taxon>
    </lineage>
</organism>
<protein>
    <recommendedName>
        <fullName evidence="3">ATP-dependent RecD2 DNA helicase</fullName>
        <ecNumber evidence="3">5.6.2.3</ecNumber>
    </recommendedName>
    <alternativeName>
        <fullName evidence="3">DNA 5'-3' helicase subunit RecD2</fullName>
    </alternativeName>
</protein>
<dbReference type="AlphaFoldDB" id="A0A858R618"/>
<dbReference type="SUPFAM" id="SSF52540">
    <property type="entry name" value="P-loop containing nucleoside triphosphate hydrolases"/>
    <property type="match status" value="2"/>
</dbReference>
<dbReference type="Gene3D" id="2.30.30.940">
    <property type="match status" value="1"/>
</dbReference>
<dbReference type="InterPro" id="IPR027417">
    <property type="entry name" value="P-loop_NTPase"/>
</dbReference>
<keyword evidence="3" id="KW-0413">Isomerase</keyword>
<evidence type="ECO:0000256" key="1">
    <source>
        <dbReference type="ARBA" id="ARBA00022741"/>
    </source>
</evidence>
<accession>A0A858R618</accession>
<dbReference type="InterPro" id="IPR006345">
    <property type="entry name" value="RecD2"/>
</dbReference>
<dbReference type="Gene3D" id="1.10.150.20">
    <property type="entry name" value="5' to 3' exonuclease, C-terminal subdomain"/>
    <property type="match status" value="1"/>
</dbReference>
<dbReference type="SUPFAM" id="SSF47781">
    <property type="entry name" value="RuvA domain 2-like"/>
    <property type="match status" value="1"/>
</dbReference>
<dbReference type="Proteomes" id="UP000501891">
    <property type="component" value="Chromosome"/>
</dbReference>
<evidence type="ECO:0000259" key="4">
    <source>
        <dbReference type="SMART" id="SM00382"/>
    </source>
</evidence>
<keyword evidence="2 3" id="KW-0067">ATP-binding</keyword>
<evidence type="ECO:0000256" key="3">
    <source>
        <dbReference type="HAMAP-Rule" id="MF_01488"/>
    </source>
</evidence>
<dbReference type="SMART" id="SM00382">
    <property type="entry name" value="AAA"/>
    <property type="match status" value="1"/>
</dbReference>
<dbReference type="NCBIfam" id="TIGR01448">
    <property type="entry name" value="recD_rel"/>
    <property type="match status" value="1"/>
</dbReference>
<dbReference type="CDD" id="cd17933">
    <property type="entry name" value="DEXSc_RecD-like"/>
    <property type="match status" value="1"/>
</dbReference>
<evidence type="ECO:0000256" key="2">
    <source>
        <dbReference type="ARBA" id="ARBA00022840"/>
    </source>
</evidence>
<dbReference type="InterPro" id="IPR041451">
    <property type="entry name" value="RecD2_SH13"/>
</dbReference>
<dbReference type="GO" id="GO:0006310">
    <property type="term" value="P:DNA recombination"/>
    <property type="evidence" value="ECO:0007669"/>
    <property type="project" value="InterPro"/>
</dbReference>
<dbReference type="InterPro" id="IPR029493">
    <property type="entry name" value="RecD2-like_HHH"/>
</dbReference>
<dbReference type="GO" id="GO:0003677">
    <property type="term" value="F:DNA binding"/>
    <property type="evidence" value="ECO:0007669"/>
    <property type="project" value="UniProtKB-UniRule"/>
</dbReference>
<evidence type="ECO:0000313" key="5">
    <source>
        <dbReference type="EMBL" id="QJE72851.1"/>
    </source>
</evidence>
<dbReference type="InterPro" id="IPR027785">
    <property type="entry name" value="UvrD-like_helicase_C"/>
</dbReference>
<keyword evidence="1 3" id="KW-0547">Nucleotide-binding</keyword>
<dbReference type="InterPro" id="IPR010994">
    <property type="entry name" value="RuvA_2-like"/>
</dbReference>
<keyword evidence="6" id="KW-1185">Reference proteome</keyword>
<dbReference type="PANTHER" id="PTHR43788">
    <property type="entry name" value="DNA2/NAM7 HELICASE FAMILY MEMBER"/>
    <property type="match status" value="1"/>
</dbReference>
<comment type="similarity">
    <text evidence="3">Belongs to the RecD family. RecD2 subfamily.</text>
</comment>
<dbReference type="HAMAP" id="MF_01488">
    <property type="entry name" value="RecD2"/>
    <property type="match status" value="1"/>
</dbReference>
<feature type="binding site" evidence="3">
    <location>
        <begin position="354"/>
        <end position="358"/>
    </location>
    <ligand>
        <name>ATP</name>
        <dbReference type="ChEBI" id="CHEBI:30616"/>
    </ligand>
</feature>
<dbReference type="PANTHER" id="PTHR43788:SF6">
    <property type="entry name" value="DNA HELICASE B"/>
    <property type="match status" value="1"/>
</dbReference>
<dbReference type="CDD" id="cd18809">
    <property type="entry name" value="SF1_C_RecD"/>
    <property type="match status" value="1"/>
</dbReference>
<dbReference type="GO" id="GO:0009338">
    <property type="term" value="C:exodeoxyribonuclease V complex"/>
    <property type="evidence" value="ECO:0007669"/>
    <property type="project" value="TreeGrafter"/>
</dbReference>
<dbReference type="GO" id="GO:0043139">
    <property type="term" value="F:5'-3' DNA helicase activity"/>
    <property type="evidence" value="ECO:0007669"/>
    <property type="project" value="UniProtKB-UniRule"/>
</dbReference>
<proteinExistence type="inferred from homology"/>
<comment type="catalytic activity">
    <reaction evidence="3">
        <text>ATP + H2O = ADP + phosphate + H(+)</text>
        <dbReference type="Rhea" id="RHEA:13065"/>
        <dbReference type="ChEBI" id="CHEBI:15377"/>
        <dbReference type="ChEBI" id="CHEBI:15378"/>
        <dbReference type="ChEBI" id="CHEBI:30616"/>
        <dbReference type="ChEBI" id="CHEBI:43474"/>
        <dbReference type="ChEBI" id="CHEBI:456216"/>
        <dbReference type="EC" id="5.6.2.3"/>
    </reaction>
</comment>
<sequence length="764" mass="81981">MPPLDTGTDRYDLSGTVERVTFHNPDTGFSVLKVKARGHQKPVAVVAHAPSIEPGERLRARGTWVHDPKYGLQFKAEEVTSTLPRTVDGIERYLGSGLIEGVGPIHAAKLVEAFGEQTLDVIERQPWRLRQVSGIGPVRAECIRSAWSHQQTLRDLVLFLGTHGIAPERALRIHQAYGGAALARVSADPYRVAADVRGFGFEAADGLAQSLGLAPDDPQRLQAGLRHLLDAAAEEGSCGLSEAELLDRAAGLLGAETPKLMRALTTEVEAGTIVVEELGGERCVFPAWLHRTERSVANRLVALSRGTLPWPAFEVTPALATLAVETGMVLAPSQQAALEAVLRSKVCVMTGGPGVGKTTLVNTVVKVLRARGVEVALAAPTGRAAKRLAEATGHEARTIHRLLEVDPNGGFRRNQDRPLPIDLLVVDEVSMLDVRLMASLLAALPLRAALLLVGDVDQLPSVGPGRVLGDVIASGTIPVVRLREVFRQAAESRIIQAAHRVNAGERPLPPAAGEESDFYLVESRSADGCLDKLLQMVTKRIPERFGLDPVKDVQVICPMNKGGLGTRALNAALQQALNPATGPRLHRGPYAYAVGDKVMQVENDHEQDVFNGDMGVVTAVDLDNQALTVEFDGRPLRYAGGDLERLSLAYAVTVHKAQGSEYPAVVIPLTLQHAPLLQRTLLYTGITRGRKLVVLVGDGKALEHAVRNVRARPRRSTLATRLKEALAQARKARTSWTATPATEAPSYSMGQQLESVLTGTSSGG</sequence>
<gene>
    <name evidence="3" type="primary">recD2</name>
    <name evidence="5" type="ORF">HHL28_06880</name>
</gene>
<keyword evidence="3" id="KW-0238">DNA-binding</keyword>
<dbReference type="Pfam" id="PF18335">
    <property type="entry name" value="SH3_13"/>
    <property type="match status" value="1"/>
</dbReference>